<dbReference type="AlphaFoldDB" id="A0A6P1DFE2"/>
<sequence>MSRSISAYISWASWDRSVEAQQEALAEWQKSLAASGQAASRGGLSRITS</sequence>
<evidence type="ECO:0000313" key="2">
    <source>
        <dbReference type="Proteomes" id="UP000468928"/>
    </source>
</evidence>
<organism evidence="1 2">
    <name type="scientific">Nocardia cyriacigeorgica</name>
    <dbReference type="NCBI Taxonomy" id="135487"/>
    <lineage>
        <taxon>Bacteria</taxon>
        <taxon>Bacillati</taxon>
        <taxon>Actinomycetota</taxon>
        <taxon>Actinomycetes</taxon>
        <taxon>Mycobacteriales</taxon>
        <taxon>Nocardiaceae</taxon>
        <taxon>Nocardia</taxon>
    </lineage>
</organism>
<comment type="caution">
    <text evidence="1">The sequence shown here is derived from an EMBL/GenBank/DDBJ whole genome shotgun (WGS) entry which is preliminary data.</text>
</comment>
<proteinExistence type="predicted"/>
<name>A0A6P1DFE2_9NOCA</name>
<accession>A0A6P1DFE2</accession>
<evidence type="ECO:0000313" key="1">
    <source>
        <dbReference type="EMBL" id="NEW48381.1"/>
    </source>
</evidence>
<feature type="non-terminal residue" evidence="1">
    <location>
        <position position="49"/>
    </location>
</feature>
<reference evidence="1 2" key="1">
    <citation type="submission" date="2020-01" db="EMBL/GenBank/DDBJ databases">
        <title>Genetics and antimicrobial susceptibilities of Nocardia species isolated from the soil; a comparison with species isolated from humans.</title>
        <authorList>
            <person name="Carrasco G."/>
            <person name="Monzon S."/>
            <person name="Sansegundo M."/>
            <person name="Garcia E."/>
            <person name="Garrido N."/>
            <person name="Medina M.J."/>
            <person name="Villalon P."/>
            <person name="Ramirez-Arocha A.C."/>
            <person name="Jimenez P."/>
            <person name="Cuesta I."/>
            <person name="Valdezate S."/>
        </authorList>
    </citation>
    <scope>NUCLEOTIDE SEQUENCE [LARGE SCALE GENOMIC DNA]</scope>
    <source>
        <strain evidence="1 2">CNM20110639</strain>
    </source>
</reference>
<protein>
    <submittedName>
        <fullName evidence="1">Uncharacterized protein</fullName>
    </submittedName>
</protein>
<gene>
    <name evidence="1" type="ORF">GV789_28870</name>
</gene>
<dbReference type="EMBL" id="JAAGUZ010000243">
    <property type="protein sequence ID" value="NEW48381.1"/>
    <property type="molecule type" value="Genomic_DNA"/>
</dbReference>
<dbReference type="Proteomes" id="UP000468928">
    <property type="component" value="Unassembled WGS sequence"/>
</dbReference>